<feature type="region of interest" description="Disordered" evidence="1">
    <location>
        <begin position="858"/>
        <end position="891"/>
    </location>
</feature>
<keyword evidence="4" id="KW-1185">Reference proteome</keyword>
<dbReference type="EMBL" id="CAMXCT030005556">
    <property type="protein sequence ID" value="CAL4800000.1"/>
    <property type="molecule type" value="Genomic_DNA"/>
</dbReference>
<evidence type="ECO:0000313" key="2">
    <source>
        <dbReference type="EMBL" id="CAI4012688.1"/>
    </source>
</evidence>
<dbReference type="InterPro" id="IPR011010">
    <property type="entry name" value="DNA_brk_join_enz"/>
</dbReference>
<name>A0A9P1GGV6_9DINO</name>
<accession>A0A9P1GGV6</accession>
<feature type="compositionally biased region" description="Low complexity" evidence="1">
    <location>
        <begin position="438"/>
        <end position="447"/>
    </location>
</feature>
<gene>
    <name evidence="2" type="ORF">C1SCF055_LOCUS37723</name>
</gene>
<evidence type="ECO:0000313" key="3">
    <source>
        <dbReference type="EMBL" id="CAL4800000.1"/>
    </source>
</evidence>
<dbReference type="EMBL" id="CAMXCT020005556">
    <property type="protein sequence ID" value="CAL1166063.1"/>
    <property type="molecule type" value="Genomic_DNA"/>
</dbReference>
<protein>
    <submittedName>
        <fullName evidence="2">Uncharacterized protein</fullName>
    </submittedName>
</protein>
<organism evidence="2">
    <name type="scientific">Cladocopium goreaui</name>
    <dbReference type="NCBI Taxonomy" id="2562237"/>
    <lineage>
        <taxon>Eukaryota</taxon>
        <taxon>Sar</taxon>
        <taxon>Alveolata</taxon>
        <taxon>Dinophyceae</taxon>
        <taxon>Suessiales</taxon>
        <taxon>Symbiodiniaceae</taxon>
        <taxon>Cladocopium</taxon>
    </lineage>
</organism>
<sequence length="1655" mass="183295">MLSINYHAFDLGVEISGLSQEERLRAVNEVLGGKAVATIRQRLAQLGKYVKCATGNAKRPPFPVTAELIKNHIRHLRNESATYSKLVGFHEVMKFSKHVMGLECDVTAFETAWVNGIFRLAGQNRPLRKQSNVLTVSALQFLEAELDNENLALVDRYAIGVILFTTYSRARFGDLRKISTVILDEASSMGSDCLGYIEMNSASHKMRANGNRLGAHLPLVAPIKGLGKAACGKTFISLTTKVGLNLATWCPLCPLLPAPNLMGDWTGRATTSGEINKWIVQLLAGSGFDTTGFSPHGCKATTLTMLAKYGADSETRLVLGHHQTKQGTSEVYARDVQSAPLRVLETMFRDIRLGHVCPDETRSGMMQRCDDTVTIQPTLLPLPAAEESAPEEPSMMPVITSEAIFGDVESEGASNELPIESLNEDAINEAPEEHDDSSSSSSTSSSEDSLDEMVEELAQQPPDVAVQDIASAGKRQPSFYQHRSSKVVHMLIQGFGQSFLCGRQLSKEYRMCSLLLVVESMKCQQCVKRHKGRSRDIDNAQLDSAVKRDFLLSDTLRCALTMATILDSKAAFVARAQEHGLTNDQLGRLRDQGITSLAQLAFALTTPGTAPDEESLKNLLSDNPDQVTVGQLSSIRRLTFDAQTLSAAQVKHILAGTETARKAELVPAERSHRIQDQRDRLQGMDLSGPLECSHASYDYVAKMLEQGTPMYLEPHRFTTRSAEVAREKPGKELILDQTHLTVKEVENKDKCPMLGELQVFQALTRRSLACDLMGVCTFRTMEKWHRFLMDSMQIAAPPRYKSATIEQILRADRAGWIRLAERIDTLRRAPDGSLPLDRAIEELRTDPNVVFHMMPLPMPRVPEKSTPTKPAKKDSPQKPQGGQGVQQGDARVHQVRRTMLQQYTLDPLAAPVPEPGTSAAGLVVTPNRCDQLYTPMDCPGYKVLLKYAFTLACFKPNASDQWATAQETEYPHKFCQAYAKVCYHLFLQYGALAVPQQMDHDAVQLTQASRAALGTQPRGKKLKPLVREFAAKVTIQGPQACLAALPDKCTSDVTLPTTCTPSFPLPMLPRHATRLQPPMPMGDSADLGNWTTEYGIAWKRNSFIQQAAGLSHPGHFMDGVHPAMVELFDRLAQMRKWLLRAQELRDQGVDGLEQSPSHIKRILKGKNMQLFDEMNKAAGSPDINLASNVCKGFDLMGTIPSGGIFPCKYTHATLTPEQVRGMAKLSKQATWTATRKCKGQNLAAEVYKATCDECEKGWLRGPFQLQGLPEEAVLTRRFGIQQSATLGDGSRVYKTRPIDDFSESLVNSTNSCSETIQPMSIDMILAALAMRARKCGSEKLFGKAIDLRKAYKNLPLSESALDDAYICVFSHIDLAQSVLFQLLGWEVSSEKGADFDAVARILGVQIDLSESDIGIFTVCNVDARVKELVATIDHILSQQTLSAAEMRVLRGRLVFAEAQIFGRIAGLHMQQLGRWEYAVGHSSIDPELVESLSFLRDRIVLGGPRRVNSDHGRTFHLYTDACLENGVGGIGGVLLDQYGKVLSFFSQVVTEHQVALLNPRHKETIIFELENVFIADRQLTSLYRMLGDLIDMTDDFEDLPAPAALLHLHQTIRSMEHAIYFAKIAKLHQIIRLHRAIRTTWQRWHVIPPVELDIN</sequence>
<feature type="region of interest" description="Disordered" evidence="1">
    <location>
        <begin position="430"/>
        <end position="453"/>
    </location>
</feature>
<evidence type="ECO:0000256" key="1">
    <source>
        <dbReference type="SAM" id="MobiDB-lite"/>
    </source>
</evidence>
<reference evidence="3 4" key="2">
    <citation type="submission" date="2024-05" db="EMBL/GenBank/DDBJ databases">
        <authorList>
            <person name="Chen Y."/>
            <person name="Shah S."/>
            <person name="Dougan E. K."/>
            <person name="Thang M."/>
            <person name="Chan C."/>
        </authorList>
    </citation>
    <scope>NUCLEOTIDE SEQUENCE [LARGE SCALE GENOMIC DNA]</scope>
</reference>
<comment type="caution">
    <text evidence="2">The sequence shown here is derived from an EMBL/GenBank/DDBJ whole genome shotgun (WGS) entry which is preliminary data.</text>
</comment>
<reference evidence="2" key="1">
    <citation type="submission" date="2022-10" db="EMBL/GenBank/DDBJ databases">
        <authorList>
            <person name="Chen Y."/>
            <person name="Dougan E. K."/>
            <person name="Chan C."/>
            <person name="Rhodes N."/>
            <person name="Thang M."/>
        </authorList>
    </citation>
    <scope>NUCLEOTIDE SEQUENCE</scope>
</reference>
<proteinExistence type="predicted"/>
<evidence type="ECO:0000313" key="4">
    <source>
        <dbReference type="Proteomes" id="UP001152797"/>
    </source>
</evidence>
<dbReference type="Proteomes" id="UP001152797">
    <property type="component" value="Unassembled WGS sequence"/>
</dbReference>
<dbReference type="SUPFAM" id="SSF56349">
    <property type="entry name" value="DNA breaking-rejoining enzymes"/>
    <property type="match status" value="1"/>
</dbReference>
<dbReference type="GO" id="GO:0003677">
    <property type="term" value="F:DNA binding"/>
    <property type="evidence" value="ECO:0007669"/>
    <property type="project" value="InterPro"/>
</dbReference>
<dbReference type="EMBL" id="CAMXCT010005556">
    <property type="protein sequence ID" value="CAI4012688.1"/>
    <property type="molecule type" value="Genomic_DNA"/>
</dbReference>